<dbReference type="SUPFAM" id="SSF46894">
    <property type="entry name" value="C-terminal effector domain of the bipartite response regulators"/>
    <property type="match status" value="1"/>
</dbReference>
<dbReference type="InterPro" id="IPR039420">
    <property type="entry name" value="WalR-like"/>
</dbReference>
<dbReference type="Proteomes" id="UP000234335">
    <property type="component" value="Unassembled WGS sequence"/>
</dbReference>
<evidence type="ECO:0000313" key="4">
    <source>
        <dbReference type="Proteomes" id="UP000234335"/>
    </source>
</evidence>
<dbReference type="GO" id="GO:0006355">
    <property type="term" value="P:regulation of DNA-templated transcription"/>
    <property type="evidence" value="ECO:0007669"/>
    <property type="project" value="InterPro"/>
</dbReference>
<protein>
    <recommendedName>
        <fullName evidence="2">HTH luxR-type domain-containing protein</fullName>
    </recommendedName>
</protein>
<evidence type="ECO:0000313" key="3">
    <source>
        <dbReference type="EMBL" id="PKZ17479.1"/>
    </source>
</evidence>
<dbReference type="CDD" id="cd06170">
    <property type="entry name" value="LuxR_C_like"/>
    <property type="match status" value="1"/>
</dbReference>
<proteinExistence type="predicted"/>
<dbReference type="GO" id="GO:0003677">
    <property type="term" value="F:DNA binding"/>
    <property type="evidence" value="ECO:0007669"/>
    <property type="project" value="UniProtKB-KW"/>
</dbReference>
<sequence>MKGQKFCFKKSKLEPLTPKEIKILNELTKGHTRKVIAKKFYISEKTLYNHIAHIYRKLNVTNLIAAYNKAIKFGYINPVI</sequence>
<dbReference type="EMBL" id="PKGS01000001">
    <property type="protein sequence ID" value="PKZ17479.1"/>
    <property type="molecule type" value="Genomic_DNA"/>
</dbReference>
<reference evidence="3 4" key="1">
    <citation type="submission" date="2017-12" db="EMBL/GenBank/DDBJ databases">
        <title>Phylogenetic diversity of female urinary microbiome.</title>
        <authorList>
            <person name="Thomas-White K."/>
            <person name="Wolfe A.J."/>
        </authorList>
    </citation>
    <scope>NUCLEOTIDE SEQUENCE [LARGE SCALE GENOMIC DNA]</scope>
    <source>
        <strain evidence="3 4">UMB0119</strain>
    </source>
</reference>
<dbReference type="InterPro" id="IPR016032">
    <property type="entry name" value="Sig_transdc_resp-reg_C-effctor"/>
</dbReference>
<evidence type="ECO:0000256" key="1">
    <source>
        <dbReference type="ARBA" id="ARBA00023125"/>
    </source>
</evidence>
<dbReference type="RefSeq" id="WP_101539639.1">
    <property type="nucleotide sequence ID" value="NZ_JBHWQV010000089.1"/>
</dbReference>
<dbReference type="InterPro" id="IPR036388">
    <property type="entry name" value="WH-like_DNA-bd_sf"/>
</dbReference>
<name>A0A2I1MBL7_9FIRM</name>
<dbReference type="AlphaFoldDB" id="A0A2I1MBL7"/>
<dbReference type="PANTHER" id="PTHR43214">
    <property type="entry name" value="TWO-COMPONENT RESPONSE REGULATOR"/>
    <property type="match status" value="1"/>
</dbReference>
<organism evidence="3 4">
    <name type="scientific">Anaerococcus octavius</name>
    <dbReference type="NCBI Taxonomy" id="54007"/>
    <lineage>
        <taxon>Bacteria</taxon>
        <taxon>Bacillati</taxon>
        <taxon>Bacillota</taxon>
        <taxon>Tissierellia</taxon>
        <taxon>Tissierellales</taxon>
        <taxon>Peptoniphilaceae</taxon>
        <taxon>Anaerococcus</taxon>
    </lineage>
</organism>
<accession>A0A2I1MBL7</accession>
<dbReference type="PRINTS" id="PR00038">
    <property type="entry name" value="HTHLUXR"/>
</dbReference>
<dbReference type="SMART" id="SM00421">
    <property type="entry name" value="HTH_LUXR"/>
    <property type="match status" value="1"/>
</dbReference>
<dbReference type="InterPro" id="IPR000792">
    <property type="entry name" value="Tscrpt_reg_LuxR_C"/>
</dbReference>
<dbReference type="PROSITE" id="PS50043">
    <property type="entry name" value="HTH_LUXR_2"/>
    <property type="match status" value="1"/>
</dbReference>
<dbReference type="Gene3D" id="1.10.10.10">
    <property type="entry name" value="Winged helix-like DNA-binding domain superfamily/Winged helix DNA-binding domain"/>
    <property type="match status" value="1"/>
</dbReference>
<feature type="domain" description="HTH luxR-type" evidence="2">
    <location>
        <begin position="9"/>
        <end position="74"/>
    </location>
</feature>
<gene>
    <name evidence="3" type="ORF">CYJ34_01855</name>
</gene>
<comment type="caution">
    <text evidence="3">The sequence shown here is derived from an EMBL/GenBank/DDBJ whole genome shotgun (WGS) entry which is preliminary data.</text>
</comment>
<keyword evidence="1" id="KW-0238">DNA-binding</keyword>
<keyword evidence="4" id="KW-1185">Reference proteome</keyword>
<dbReference type="Pfam" id="PF00196">
    <property type="entry name" value="GerE"/>
    <property type="match status" value="1"/>
</dbReference>
<evidence type="ECO:0000259" key="2">
    <source>
        <dbReference type="PROSITE" id="PS50043"/>
    </source>
</evidence>